<dbReference type="Gramene" id="Pp3c11_12720V3.1">
    <property type="protein sequence ID" value="Pp3c11_12720V3.1"/>
    <property type="gene ID" value="Pp3c11_12720"/>
</dbReference>
<evidence type="ECO:0000313" key="2">
    <source>
        <dbReference type="EnsemblPlants" id="Pp3c11_12720V3.1"/>
    </source>
</evidence>
<keyword evidence="3" id="KW-1185">Reference proteome</keyword>
<proteinExistence type="predicted"/>
<organism evidence="1">
    <name type="scientific">Physcomitrium patens</name>
    <name type="common">Spreading-leaved earth moss</name>
    <name type="synonym">Physcomitrella patens</name>
    <dbReference type="NCBI Taxonomy" id="3218"/>
    <lineage>
        <taxon>Eukaryota</taxon>
        <taxon>Viridiplantae</taxon>
        <taxon>Streptophyta</taxon>
        <taxon>Embryophyta</taxon>
        <taxon>Bryophyta</taxon>
        <taxon>Bryophytina</taxon>
        <taxon>Bryopsida</taxon>
        <taxon>Funariidae</taxon>
        <taxon>Funariales</taxon>
        <taxon>Funariaceae</taxon>
        <taxon>Physcomitrium</taxon>
    </lineage>
</organism>
<gene>
    <name evidence="1" type="ORF">PHYPA_014964</name>
</gene>
<accession>A0A2K1JUI1</accession>
<dbReference type="AlphaFoldDB" id="A0A2K1JUI1"/>
<evidence type="ECO:0000313" key="1">
    <source>
        <dbReference type="EMBL" id="PNR45193.1"/>
    </source>
</evidence>
<name>A0A2K1JUI1_PHYPA</name>
<dbReference type="EnsemblPlants" id="Pp3c11_12720V3.1">
    <property type="protein sequence ID" value="Pp3c11_12720V3.1"/>
    <property type="gene ID" value="Pp3c11_12720"/>
</dbReference>
<dbReference type="Proteomes" id="UP000006727">
    <property type="component" value="Chromosome 11"/>
</dbReference>
<reference evidence="2" key="3">
    <citation type="submission" date="2020-12" db="UniProtKB">
        <authorList>
            <consortium name="EnsemblPlants"/>
        </authorList>
    </citation>
    <scope>IDENTIFICATION</scope>
</reference>
<evidence type="ECO:0000313" key="3">
    <source>
        <dbReference type="Proteomes" id="UP000006727"/>
    </source>
</evidence>
<dbReference type="EMBL" id="ABEU02000011">
    <property type="protein sequence ID" value="PNR45193.1"/>
    <property type="molecule type" value="Genomic_DNA"/>
</dbReference>
<reference evidence="1 3" key="1">
    <citation type="journal article" date="2008" name="Science">
        <title>The Physcomitrella genome reveals evolutionary insights into the conquest of land by plants.</title>
        <authorList>
            <person name="Rensing S."/>
            <person name="Lang D."/>
            <person name="Zimmer A."/>
            <person name="Terry A."/>
            <person name="Salamov A."/>
            <person name="Shapiro H."/>
            <person name="Nishiyama T."/>
            <person name="Perroud P.-F."/>
            <person name="Lindquist E."/>
            <person name="Kamisugi Y."/>
            <person name="Tanahashi T."/>
            <person name="Sakakibara K."/>
            <person name="Fujita T."/>
            <person name="Oishi K."/>
            <person name="Shin-I T."/>
            <person name="Kuroki Y."/>
            <person name="Toyoda A."/>
            <person name="Suzuki Y."/>
            <person name="Hashimoto A."/>
            <person name="Yamaguchi K."/>
            <person name="Sugano A."/>
            <person name="Kohara Y."/>
            <person name="Fujiyama A."/>
            <person name="Anterola A."/>
            <person name="Aoki S."/>
            <person name="Ashton N."/>
            <person name="Barbazuk W.B."/>
            <person name="Barker E."/>
            <person name="Bennetzen J."/>
            <person name="Bezanilla M."/>
            <person name="Blankenship R."/>
            <person name="Cho S.H."/>
            <person name="Dutcher S."/>
            <person name="Estelle M."/>
            <person name="Fawcett J.A."/>
            <person name="Gundlach H."/>
            <person name="Hanada K."/>
            <person name="Heyl A."/>
            <person name="Hicks K.A."/>
            <person name="Hugh J."/>
            <person name="Lohr M."/>
            <person name="Mayer K."/>
            <person name="Melkozernov A."/>
            <person name="Murata T."/>
            <person name="Nelson D."/>
            <person name="Pils B."/>
            <person name="Prigge M."/>
            <person name="Reiss B."/>
            <person name="Renner T."/>
            <person name="Rombauts S."/>
            <person name="Rushton P."/>
            <person name="Sanderfoot A."/>
            <person name="Schween G."/>
            <person name="Shiu S.-H."/>
            <person name="Stueber K."/>
            <person name="Theodoulou F.L."/>
            <person name="Tu H."/>
            <person name="Van de Peer Y."/>
            <person name="Verrier P.J."/>
            <person name="Waters E."/>
            <person name="Wood A."/>
            <person name="Yang L."/>
            <person name="Cove D."/>
            <person name="Cuming A."/>
            <person name="Hasebe M."/>
            <person name="Lucas S."/>
            <person name="Mishler D.B."/>
            <person name="Reski R."/>
            <person name="Grigoriev I."/>
            <person name="Quatrano R.S."/>
            <person name="Boore J.L."/>
        </authorList>
    </citation>
    <scope>NUCLEOTIDE SEQUENCE [LARGE SCALE GENOMIC DNA]</scope>
    <source>
        <strain evidence="2 3">cv. Gransden 2004</strain>
    </source>
</reference>
<sequence length="27" mass="3295">MVFPHPLRWDVIRNKQVIEFLNPRADC</sequence>
<reference evidence="1 3" key="2">
    <citation type="journal article" date="2018" name="Plant J.">
        <title>The Physcomitrella patens chromosome-scale assembly reveals moss genome structure and evolution.</title>
        <authorList>
            <person name="Lang D."/>
            <person name="Ullrich K.K."/>
            <person name="Murat F."/>
            <person name="Fuchs J."/>
            <person name="Jenkins J."/>
            <person name="Haas F.B."/>
            <person name="Piednoel M."/>
            <person name="Gundlach H."/>
            <person name="Van Bel M."/>
            <person name="Meyberg R."/>
            <person name="Vives C."/>
            <person name="Morata J."/>
            <person name="Symeonidi A."/>
            <person name="Hiss M."/>
            <person name="Muchero W."/>
            <person name="Kamisugi Y."/>
            <person name="Saleh O."/>
            <person name="Blanc G."/>
            <person name="Decker E.L."/>
            <person name="van Gessel N."/>
            <person name="Grimwood J."/>
            <person name="Hayes R.D."/>
            <person name="Graham S.W."/>
            <person name="Gunter L.E."/>
            <person name="McDaniel S.F."/>
            <person name="Hoernstein S.N.W."/>
            <person name="Larsson A."/>
            <person name="Li F.W."/>
            <person name="Perroud P.F."/>
            <person name="Phillips J."/>
            <person name="Ranjan P."/>
            <person name="Rokshar D.S."/>
            <person name="Rothfels C.J."/>
            <person name="Schneider L."/>
            <person name="Shu S."/>
            <person name="Stevenson D.W."/>
            <person name="Thummler F."/>
            <person name="Tillich M."/>
            <person name="Villarreal Aguilar J.C."/>
            <person name="Widiez T."/>
            <person name="Wong G.K."/>
            <person name="Wymore A."/>
            <person name="Zhang Y."/>
            <person name="Zimmer A.D."/>
            <person name="Quatrano R.S."/>
            <person name="Mayer K.F.X."/>
            <person name="Goodstein D."/>
            <person name="Casacuberta J.M."/>
            <person name="Vandepoele K."/>
            <person name="Reski R."/>
            <person name="Cuming A.C."/>
            <person name="Tuskan G.A."/>
            <person name="Maumus F."/>
            <person name="Salse J."/>
            <person name="Schmutz J."/>
            <person name="Rensing S.A."/>
        </authorList>
    </citation>
    <scope>NUCLEOTIDE SEQUENCE [LARGE SCALE GENOMIC DNA]</scope>
    <source>
        <strain evidence="2 3">cv. Gransden 2004</strain>
    </source>
</reference>
<protein>
    <submittedName>
        <fullName evidence="1 2">Uncharacterized protein</fullName>
    </submittedName>
</protein>
<dbReference type="InParanoid" id="A0A2K1JUI1"/>